<dbReference type="AlphaFoldDB" id="A0A2N6QUI9"/>
<evidence type="ECO:0000313" key="1">
    <source>
        <dbReference type="EMBL" id="PMC25723.1"/>
    </source>
</evidence>
<organism evidence="1 2">
    <name type="scientific">Hoylesella buccalis</name>
    <dbReference type="NCBI Taxonomy" id="28127"/>
    <lineage>
        <taxon>Bacteria</taxon>
        <taxon>Pseudomonadati</taxon>
        <taxon>Bacteroidota</taxon>
        <taxon>Bacteroidia</taxon>
        <taxon>Bacteroidales</taxon>
        <taxon>Prevotellaceae</taxon>
        <taxon>Hoylesella</taxon>
    </lineage>
</organism>
<gene>
    <name evidence="1" type="ORF">CJ231_02450</name>
</gene>
<reference evidence="1 2" key="1">
    <citation type="submission" date="2017-09" db="EMBL/GenBank/DDBJ databases">
        <title>Bacterial strain isolated from the female urinary microbiota.</title>
        <authorList>
            <person name="Thomas-White K."/>
            <person name="Kumar N."/>
            <person name="Forster S."/>
            <person name="Putonti C."/>
            <person name="Lawley T."/>
            <person name="Wolfe A.J."/>
        </authorList>
    </citation>
    <scope>NUCLEOTIDE SEQUENCE [LARGE SCALE GENOMIC DNA]</scope>
    <source>
        <strain evidence="1 2">UMB0536</strain>
    </source>
</reference>
<proteinExistence type="predicted"/>
<name>A0A2N6QUI9_9BACT</name>
<dbReference type="Proteomes" id="UP000235564">
    <property type="component" value="Unassembled WGS sequence"/>
</dbReference>
<sequence>MLENFYNLLKKNPISVNKNVLNNEKALDSCINLFIIANKSFNLDNKINTRVSNEDFPTSSFLKECIVDNYAFKDKTRGISENGEKIPAYLIKFYDDFFNSKTLDIDNLDNEILVVIEQVKSSFPNLTKEELDGLFFVAGITYNSCIYWHNNSNKWMSMLTDRKDTRAHWLWEGVKNGVKKWAKADGGGALRVWTVNKIAGLSSGGTALLAGAAVGSAVGAWNNLPVWD</sequence>
<evidence type="ECO:0000313" key="2">
    <source>
        <dbReference type="Proteomes" id="UP000235564"/>
    </source>
</evidence>
<protein>
    <submittedName>
        <fullName evidence="1">Uncharacterized protein</fullName>
    </submittedName>
</protein>
<dbReference type="EMBL" id="PNGJ01000001">
    <property type="protein sequence ID" value="PMC25723.1"/>
    <property type="molecule type" value="Genomic_DNA"/>
</dbReference>
<accession>A0A2N6QUI9</accession>
<comment type="caution">
    <text evidence="1">The sequence shown here is derived from an EMBL/GenBank/DDBJ whole genome shotgun (WGS) entry which is preliminary data.</text>
</comment>